<dbReference type="SUPFAM" id="SSF48600">
    <property type="entry name" value="Chorismate mutase II"/>
    <property type="match status" value="1"/>
</dbReference>
<dbReference type="InterPro" id="IPR006218">
    <property type="entry name" value="DAHP1/KDSA"/>
</dbReference>
<evidence type="ECO:0000313" key="5">
    <source>
        <dbReference type="Proteomes" id="UP000537126"/>
    </source>
</evidence>
<dbReference type="InterPro" id="IPR036263">
    <property type="entry name" value="Chorismate_II_sf"/>
</dbReference>
<dbReference type="PANTHER" id="PTHR43018">
    <property type="entry name" value="PHOSPHO-2-DEHYDRO-3-DEOXYHEPTONATE ALDOLASE"/>
    <property type="match status" value="1"/>
</dbReference>
<dbReference type="InterPro" id="IPR002701">
    <property type="entry name" value="CM_II_prokaryot"/>
</dbReference>
<dbReference type="EMBL" id="JAASRN010000003">
    <property type="protein sequence ID" value="NIK74531.1"/>
    <property type="molecule type" value="Genomic_DNA"/>
</dbReference>
<sequence length="368" mass="42203">MSVQLDIADLKTWLPHQGPLVIAGPCSAETEEQLFETCLKLKEVGVHALRAGIWKPRTRPGSFEGHGAKALPWVQAVKKATGLPFCIEVATPQHIELALKHEVDVLWIGARTTVNPFNVQDIADALRGVDVPVMIKNPVNPDLKLWLGAIERLHGAGIRKMAVIHRGFSTYEESKYRNPPMWQIPIELKRLLPNMPLICDPSHIAGRRDLLLRIVQKALDLNYEGMMIEVHRNPKEAWSDAEQQITPYSLRELLQRLELRHPNIEDPLDANILESLRQKIDNIDYEIVELLAKRMDIVEQIGEYKKEKGITIFQLERWNQVFHSRSEWAKQNDLNTELIAEIYKLIHVESIRIQTEVMQKPSKDEARP</sequence>
<keyword evidence="4" id="KW-0413">Isomerase</keyword>
<reference evidence="4 5" key="1">
    <citation type="submission" date="2020-03" db="EMBL/GenBank/DDBJ databases">
        <title>Genomic Encyclopedia of Type Strains, Phase IV (KMG-IV): sequencing the most valuable type-strain genomes for metagenomic binning, comparative biology and taxonomic classification.</title>
        <authorList>
            <person name="Goeker M."/>
        </authorList>
    </citation>
    <scope>NUCLEOTIDE SEQUENCE [LARGE SCALE GENOMIC DNA]</scope>
    <source>
        <strain evidence="4 5">DSM 5718</strain>
    </source>
</reference>
<evidence type="ECO:0000256" key="2">
    <source>
        <dbReference type="ARBA" id="ARBA00022679"/>
    </source>
</evidence>
<dbReference type="InterPro" id="IPR036979">
    <property type="entry name" value="CM_dom_sf"/>
</dbReference>
<dbReference type="GO" id="GO:0004106">
    <property type="term" value="F:chorismate mutase activity"/>
    <property type="evidence" value="ECO:0007669"/>
    <property type="project" value="UniProtKB-EC"/>
</dbReference>
<gene>
    <name evidence="4" type="ORF">FHS56_002056</name>
</gene>
<protein>
    <recommendedName>
        <fullName evidence="1">chorismate mutase</fullName>
        <ecNumber evidence="1">5.4.99.5</ecNumber>
    </recommendedName>
</protein>
<feature type="domain" description="Chorismate mutase" evidence="3">
    <location>
        <begin position="267"/>
        <end position="358"/>
    </location>
</feature>
<evidence type="ECO:0000313" key="4">
    <source>
        <dbReference type="EMBL" id="NIK74531.1"/>
    </source>
</evidence>
<dbReference type="SUPFAM" id="SSF51569">
    <property type="entry name" value="Aldolase"/>
    <property type="match status" value="1"/>
</dbReference>
<dbReference type="InterPro" id="IPR013785">
    <property type="entry name" value="Aldolase_TIM"/>
</dbReference>
<comment type="caution">
    <text evidence="4">The sequence shown here is derived from an EMBL/GenBank/DDBJ whole genome shotgun (WGS) entry which is preliminary data.</text>
</comment>
<dbReference type="Proteomes" id="UP000537126">
    <property type="component" value="Unassembled WGS sequence"/>
</dbReference>
<dbReference type="AlphaFoldDB" id="A0A846MSW9"/>
<accession>A0A846MSW9</accession>
<dbReference type="InterPro" id="IPR052899">
    <property type="entry name" value="Class-I_DAHP_synthase"/>
</dbReference>
<organism evidence="4 5">
    <name type="scientific">Thermonema lapsum</name>
    <dbReference type="NCBI Taxonomy" id="28195"/>
    <lineage>
        <taxon>Bacteria</taxon>
        <taxon>Pseudomonadati</taxon>
        <taxon>Bacteroidota</taxon>
        <taxon>Cytophagia</taxon>
        <taxon>Cytophagales</taxon>
        <taxon>Thermonemataceae</taxon>
        <taxon>Thermonema</taxon>
    </lineage>
</organism>
<dbReference type="PANTHER" id="PTHR43018:SF1">
    <property type="entry name" value="PROTEIN AROA(G)"/>
    <property type="match status" value="1"/>
</dbReference>
<dbReference type="EC" id="5.4.99.5" evidence="1"/>
<proteinExistence type="predicted"/>
<keyword evidence="5" id="KW-1185">Reference proteome</keyword>
<dbReference type="SMART" id="SM00830">
    <property type="entry name" value="CM_2"/>
    <property type="match status" value="1"/>
</dbReference>
<dbReference type="Gene3D" id="3.20.20.70">
    <property type="entry name" value="Aldolase class I"/>
    <property type="match status" value="1"/>
</dbReference>
<name>A0A846MSW9_9BACT</name>
<keyword evidence="2" id="KW-0808">Transferase</keyword>
<dbReference type="Gene3D" id="1.20.59.10">
    <property type="entry name" value="Chorismate mutase"/>
    <property type="match status" value="1"/>
</dbReference>
<dbReference type="GO" id="GO:0046417">
    <property type="term" value="P:chorismate metabolic process"/>
    <property type="evidence" value="ECO:0007669"/>
    <property type="project" value="InterPro"/>
</dbReference>
<dbReference type="GO" id="GO:0016740">
    <property type="term" value="F:transferase activity"/>
    <property type="evidence" value="ECO:0007669"/>
    <property type="project" value="UniProtKB-KW"/>
</dbReference>
<dbReference type="RefSeq" id="WP_166920386.1">
    <property type="nucleotide sequence ID" value="NZ_JAASRN010000003.1"/>
</dbReference>
<evidence type="ECO:0000256" key="1">
    <source>
        <dbReference type="ARBA" id="ARBA00012404"/>
    </source>
</evidence>
<dbReference type="Pfam" id="PF01817">
    <property type="entry name" value="CM_2"/>
    <property type="match status" value="1"/>
</dbReference>
<dbReference type="PROSITE" id="PS51168">
    <property type="entry name" value="CHORISMATE_MUT_2"/>
    <property type="match status" value="1"/>
</dbReference>
<evidence type="ECO:0000259" key="3">
    <source>
        <dbReference type="PROSITE" id="PS51168"/>
    </source>
</evidence>
<dbReference type="Pfam" id="PF00793">
    <property type="entry name" value="DAHP_synth_1"/>
    <property type="match status" value="1"/>
</dbReference>